<dbReference type="InterPro" id="IPR044294">
    <property type="entry name" value="Lipase-like"/>
</dbReference>
<proteinExistence type="inferred from homology"/>
<evidence type="ECO:0000313" key="4">
    <source>
        <dbReference type="EMBL" id="RCK56269.1"/>
    </source>
</evidence>
<dbReference type="SUPFAM" id="SSF53474">
    <property type="entry name" value="alpha/beta-Hydrolases"/>
    <property type="match status" value="1"/>
</dbReference>
<dbReference type="PANTHER" id="PTHR12482">
    <property type="entry name" value="LIPASE ROG1-RELATED-RELATED"/>
    <property type="match status" value="1"/>
</dbReference>
<gene>
    <name evidence="4" type="ORF">Cantr_05715</name>
</gene>
<evidence type="ECO:0000259" key="3">
    <source>
        <dbReference type="Pfam" id="PF05057"/>
    </source>
</evidence>
<feature type="domain" description="DUF676" evidence="3">
    <location>
        <begin position="239"/>
        <end position="409"/>
    </location>
</feature>
<name>A0A367XS99_9ASCO</name>
<keyword evidence="5" id="KW-1185">Reference proteome</keyword>
<evidence type="ECO:0000256" key="2">
    <source>
        <dbReference type="ARBA" id="ARBA00022963"/>
    </source>
</evidence>
<dbReference type="Gene3D" id="3.40.50.1820">
    <property type="entry name" value="alpha/beta hydrolase"/>
    <property type="match status" value="1"/>
</dbReference>
<dbReference type="InterPro" id="IPR029058">
    <property type="entry name" value="AB_hydrolase_fold"/>
</dbReference>
<comment type="similarity">
    <text evidence="1">Belongs to the putative lipase ROG1 family.</text>
</comment>
<dbReference type="OrthoDB" id="5368485at2759"/>
<organism evidence="4 5">
    <name type="scientific">Candida viswanathii</name>
    <dbReference type="NCBI Taxonomy" id="5486"/>
    <lineage>
        <taxon>Eukaryota</taxon>
        <taxon>Fungi</taxon>
        <taxon>Dikarya</taxon>
        <taxon>Ascomycota</taxon>
        <taxon>Saccharomycotina</taxon>
        <taxon>Pichiomycetes</taxon>
        <taxon>Debaryomycetaceae</taxon>
        <taxon>Candida/Lodderomyces clade</taxon>
        <taxon>Candida</taxon>
    </lineage>
</organism>
<keyword evidence="2" id="KW-0443">Lipid metabolism</keyword>
<dbReference type="Proteomes" id="UP000253472">
    <property type="component" value="Unassembled WGS sequence"/>
</dbReference>
<reference evidence="4 5" key="1">
    <citation type="submission" date="2018-06" db="EMBL/GenBank/DDBJ databases">
        <title>Whole genome sequencing of Candida tropicalis (genome annotated by CSBL at Korea University).</title>
        <authorList>
            <person name="Ahn J."/>
        </authorList>
    </citation>
    <scope>NUCLEOTIDE SEQUENCE [LARGE SCALE GENOMIC DNA]</scope>
    <source>
        <strain evidence="4 5">ATCC 20962</strain>
    </source>
</reference>
<protein>
    <recommendedName>
        <fullName evidence="3">DUF676 domain-containing protein</fullName>
    </recommendedName>
</protein>
<comment type="caution">
    <text evidence="4">The sequence shown here is derived from an EMBL/GenBank/DDBJ whole genome shotgun (WGS) entry which is preliminary data.</text>
</comment>
<keyword evidence="2" id="KW-0442">Lipid degradation</keyword>
<dbReference type="GO" id="GO:0016042">
    <property type="term" value="P:lipid catabolic process"/>
    <property type="evidence" value="ECO:0007669"/>
    <property type="project" value="UniProtKB-KW"/>
</dbReference>
<evidence type="ECO:0000256" key="1">
    <source>
        <dbReference type="ARBA" id="ARBA00007920"/>
    </source>
</evidence>
<dbReference type="EMBL" id="QLNQ01000029">
    <property type="protein sequence ID" value="RCK56269.1"/>
    <property type="molecule type" value="Genomic_DNA"/>
</dbReference>
<dbReference type="Pfam" id="PF05057">
    <property type="entry name" value="DUF676"/>
    <property type="match status" value="1"/>
</dbReference>
<sequence>MLVSCNRRYVEYTRIDPSVSQIYLRLKNVEKTTIRAIHLLSGPFILYCHVVPVNYNYRKQFHPDDVEKNSEIVFENQIKPNQSLNATLLLNLNSLKGTNDSGNSVFQWEVEVVSQIVITTKTEVVYDLLIGDDLRYLKKLNGHNMVAQTLTNLGSNGKDHHNAGEAATSTPTQTTMCTTLSCTSRSDGRRYLVERTEAPGETCPFGYRHSWDIFQPNSRYALHQGPARAEGQGQPLGQGYRYNAGRTEKGVKKLGTNVANYIIDLIEEGKYTFDKISFIAHSLGGLVQLYAIKYILLTKGVDYFEKAKIKPTNLICMASPLLGILNEMNFLISWVLDIGTLGKTGRDLTLLNRLPAWSDISIGDSKKRDSFRPVLETLPDDPLEKFLGKFEQLVVYANAINDGIVPLRTSALLYLDYEALGDVSELKKYRHINEHPELRKQTTPLRQTQAVILYWKSPKRTTR</sequence>
<evidence type="ECO:0000313" key="5">
    <source>
        <dbReference type="Proteomes" id="UP000253472"/>
    </source>
</evidence>
<accession>A0A367XS99</accession>
<dbReference type="GO" id="GO:0047372">
    <property type="term" value="F:monoacylglycerol lipase activity"/>
    <property type="evidence" value="ECO:0007669"/>
    <property type="project" value="TreeGrafter"/>
</dbReference>
<dbReference type="AlphaFoldDB" id="A0A367XS99"/>
<dbReference type="PANTHER" id="PTHR12482:SF62">
    <property type="entry name" value="LIPASE ROG1-RELATED"/>
    <property type="match status" value="1"/>
</dbReference>
<dbReference type="InterPro" id="IPR007751">
    <property type="entry name" value="DUF676_lipase-like"/>
</dbReference>